<dbReference type="InterPro" id="IPR012296">
    <property type="entry name" value="Nuclease_put_TT1808"/>
</dbReference>
<dbReference type="Proteomes" id="UP001611162">
    <property type="component" value="Unassembled WGS sequence"/>
</dbReference>
<feature type="domain" description="Putative restriction endonuclease" evidence="1">
    <location>
        <begin position="29"/>
        <end position="183"/>
    </location>
</feature>
<name>A0ABW7SZK0_9ACTN</name>
<evidence type="ECO:0000313" key="3">
    <source>
        <dbReference type="Proteomes" id="UP001611162"/>
    </source>
</evidence>
<keyword evidence="2" id="KW-0255">Endonuclease</keyword>
<comment type="caution">
    <text evidence="2">The sequence shown here is derived from an EMBL/GenBank/DDBJ whole genome shotgun (WGS) entry which is preliminary data.</text>
</comment>
<dbReference type="PANTHER" id="PTHR35400:SF3">
    <property type="entry name" value="SLL1072 PROTEIN"/>
    <property type="match status" value="1"/>
</dbReference>
<proteinExistence type="predicted"/>
<dbReference type="InterPro" id="IPR008538">
    <property type="entry name" value="Uma2"/>
</dbReference>
<dbReference type="SUPFAM" id="SSF52980">
    <property type="entry name" value="Restriction endonuclease-like"/>
    <property type="match status" value="1"/>
</dbReference>
<keyword evidence="2" id="KW-0378">Hydrolase</keyword>
<gene>
    <name evidence="2" type="ORF">ACH4TF_09415</name>
</gene>
<keyword evidence="3" id="KW-1185">Reference proteome</keyword>
<dbReference type="InterPro" id="IPR011335">
    <property type="entry name" value="Restrct_endonuc-II-like"/>
</dbReference>
<dbReference type="RefSeq" id="WP_358217969.1">
    <property type="nucleotide sequence ID" value="NZ_JBEYAO010000007.1"/>
</dbReference>
<dbReference type="Gene3D" id="3.90.1570.10">
    <property type="entry name" value="tt1808, chain A"/>
    <property type="match status" value="1"/>
</dbReference>
<dbReference type="Pfam" id="PF05685">
    <property type="entry name" value="Uma2"/>
    <property type="match status" value="1"/>
</dbReference>
<sequence>MTLTDHDVAEVVLRGKPDHDLLRFLDRIPELDVFKIELIDGKIVMQASAAPLHNSIVIKLATQFVANGWEALGEQALISEIPGFEPKPDLTITTAEDVADNRNPFPVDRVRMTVEVVSSDRNSDYVKKSLWYAMSKIPLYLLVDPYNGTCTLHSRPQGPAYRTVDTYEFGEPIKLGEPFPFALDTSAFKAYPPKLP</sequence>
<dbReference type="GO" id="GO:0004519">
    <property type="term" value="F:endonuclease activity"/>
    <property type="evidence" value="ECO:0007669"/>
    <property type="project" value="UniProtKB-KW"/>
</dbReference>
<evidence type="ECO:0000259" key="1">
    <source>
        <dbReference type="Pfam" id="PF05685"/>
    </source>
</evidence>
<dbReference type="CDD" id="cd06260">
    <property type="entry name" value="DUF820-like"/>
    <property type="match status" value="1"/>
</dbReference>
<dbReference type="EMBL" id="JBIRRB010000003">
    <property type="protein sequence ID" value="MFI0910664.1"/>
    <property type="molecule type" value="Genomic_DNA"/>
</dbReference>
<protein>
    <submittedName>
        <fullName evidence="2">Uma2 family endonuclease</fullName>
    </submittedName>
</protein>
<evidence type="ECO:0000313" key="2">
    <source>
        <dbReference type="EMBL" id="MFI0910664.1"/>
    </source>
</evidence>
<dbReference type="PANTHER" id="PTHR35400">
    <property type="entry name" value="SLR1083 PROTEIN"/>
    <property type="match status" value="1"/>
</dbReference>
<organism evidence="2 3">
    <name type="scientific">Streptomyces abikoensis</name>
    <dbReference type="NCBI Taxonomy" id="97398"/>
    <lineage>
        <taxon>Bacteria</taxon>
        <taxon>Bacillati</taxon>
        <taxon>Actinomycetota</taxon>
        <taxon>Actinomycetes</taxon>
        <taxon>Kitasatosporales</taxon>
        <taxon>Streptomycetaceae</taxon>
        <taxon>Streptomyces</taxon>
    </lineage>
</organism>
<keyword evidence="2" id="KW-0540">Nuclease</keyword>
<accession>A0ABW7SZK0</accession>
<reference evidence="2 3" key="1">
    <citation type="submission" date="2024-10" db="EMBL/GenBank/DDBJ databases">
        <title>The Natural Products Discovery Center: Release of the First 8490 Sequenced Strains for Exploring Actinobacteria Biosynthetic Diversity.</title>
        <authorList>
            <person name="Kalkreuter E."/>
            <person name="Kautsar S.A."/>
            <person name="Yang D."/>
            <person name="Bader C.D."/>
            <person name="Teijaro C.N."/>
            <person name="Fluegel L."/>
            <person name="Davis C.M."/>
            <person name="Simpson J.R."/>
            <person name="Lauterbach L."/>
            <person name="Steele A.D."/>
            <person name="Gui C."/>
            <person name="Meng S."/>
            <person name="Li G."/>
            <person name="Viehrig K."/>
            <person name="Ye F."/>
            <person name="Su P."/>
            <person name="Kiefer A.F."/>
            <person name="Nichols A."/>
            <person name="Cepeda A.J."/>
            <person name="Yan W."/>
            <person name="Fan B."/>
            <person name="Jiang Y."/>
            <person name="Adhikari A."/>
            <person name="Zheng C.-J."/>
            <person name="Schuster L."/>
            <person name="Cowan T.M."/>
            <person name="Smanski M.J."/>
            <person name="Chevrette M.G."/>
            <person name="De Carvalho L.P.S."/>
            <person name="Shen B."/>
        </authorList>
    </citation>
    <scope>NUCLEOTIDE SEQUENCE [LARGE SCALE GENOMIC DNA]</scope>
    <source>
        <strain evidence="2 3">NPDC020979</strain>
    </source>
</reference>